<accession>A0A5N5HLI8</accession>
<gene>
    <name evidence="2" type="ORF">D8674_018050</name>
</gene>
<reference evidence="2 3" key="1">
    <citation type="submission" date="2019-09" db="EMBL/GenBank/DDBJ databases">
        <authorList>
            <person name="Ou C."/>
        </authorList>
    </citation>
    <scope>NUCLEOTIDE SEQUENCE [LARGE SCALE GENOMIC DNA]</scope>
    <source>
        <strain evidence="2">S2</strain>
        <tissue evidence="2">Leaf</tissue>
    </source>
</reference>
<protein>
    <submittedName>
        <fullName evidence="2">Uncharacterized protein</fullName>
    </submittedName>
</protein>
<comment type="caution">
    <text evidence="2">The sequence shown here is derived from an EMBL/GenBank/DDBJ whole genome shotgun (WGS) entry which is preliminary data.</text>
</comment>
<organism evidence="2 3">
    <name type="scientific">Pyrus ussuriensis x Pyrus communis</name>
    <dbReference type="NCBI Taxonomy" id="2448454"/>
    <lineage>
        <taxon>Eukaryota</taxon>
        <taxon>Viridiplantae</taxon>
        <taxon>Streptophyta</taxon>
        <taxon>Embryophyta</taxon>
        <taxon>Tracheophyta</taxon>
        <taxon>Spermatophyta</taxon>
        <taxon>Magnoliopsida</taxon>
        <taxon>eudicotyledons</taxon>
        <taxon>Gunneridae</taxon>
        <taxon>Pentapetalae</taxon>
        <taxon>rosids</taxon>
        <taxon>fabids</taxon>
        <taxon>Rosales</taxon>
        <taxon>Rosaceae</taxon>
        <taxon>Amygdaloideae</taxon>
        <taxon>Maleae</taxon>
        <taxon>Pyrus</taxon>
    </lineage>
</organism>
<dbReference type="Proteomes" id="UP000327157">
    <property type="component" value="Chromosome 16"/>
</dbReference>
<keyword evidence="3" id="KW-1185">Reference proteome</keyword>
<evidence type="ECO:0000256" key="1">
    <source>
        <dbReference type="SAM" id="MobiDB-lite"/>
    </source>
</evidence>
<dbReference type="EMBL" id="SMOL01000160">
    <property type="protein sequence ID" value="KAB2626390.1"/>
    <property type="molecule type" value="Genomic_DNA"/>
</dbReference>
<feature type="region of interest" description="Disordered" evidence="1">
    <location>
        <begin position="62"/>
        <end position="82"/>
    </location>
</feature>
<proteinExistence type="predicted"/>
<reference evidence="3" key="2">
    <citation type="submission" date="2019-10" db="EMBL/GenBank/DDBJ databases">
        <title>A de novo genome assembly of a pear dwarfing rootstock.</title>
        <authorList>
            <person name="Wang F."/>
            <person name="Wang J."/>
            <person name="Li S."/>
            <person name="Zhang Y."/>
            <person name="Fang M."/>
            <person name="Ma L."/>
            <person name="Zhao Y."/>
            <person name="Jiang S."/>
        </authorList>
    </citation>
    <scope>NUCLEOTIDE SEQUENCE [LARGE SCALE GENOMIC DNA]</scope>
</reference>
<name>A0A5N5HLI8_9ROSA</name>
<evidence type="ECO:0000313" key="3">
    <source>
        <dbReference type="Proteomes" id="UP000327157"/>
    </source>
</evidence>
<reference evidence="2 3" key="3">
    <citation type="submission" date="2019-11" db="EMBL/GenBank/DDBJ databases">
        <title>A de novo genome assembly of a pear dwarfing rootstock.</title>
        <authorList>
            <person name="Wang F."/>
            <person name="Wang J."/>
            <person name="Li S."/>
            <person name="Zhang Y."/>
            <person name="Fang M."/>
            <person name="Ma L."/>
            <person name="Zhao Y."/>
            <person name="Jiang S."/>
        </authorList>
    </citation>
    <scope>NUCLEOTIDE SEQUENCE [LARGE SCALE GENOMIC DNA]</scope>
    <source>
        <strain evidence="2">S2</strain>
        <tissue evidence="2">Leaf</tissue>
    </source>
</reference>
<evidence type="ECO:0000313" key="2">
    <source>
        <dbReference type="EMBL" id="KAB2626390.1"/>
    </source>
</evidence>
<dbReference type="AlphaFoldDB" id="A0A5N5HLI8"/>
<feature type="compositionally biased region" description="Polar residues" evidence="1">
    <location>
        <begin position="62"/>
        <end position="77"/>
    </location>
</feature>
<sequence>MSGTRRRRRTINRDKKTLFHHSGLRPFSYRMEARQQGGSEFPEKDAFKDIYVHPMDELNSSVLQESASQPSQNTSIESMDPPEDIGFQILTETLNQTLGRRPRKYCRGWAMLINTPLGLHHRHSHKARSWL</sequence>
<dbReference type="OrthoDB" id="1708998at2759"/>